<dbReference type="EMBL" id="BIFR01000002">
    <property type="protein sequence ID" value="GCE15251.1"/>
    <property type="molecule type" value="Genomic_DNA"/>
</dbReference>
<dbReference type="InterPro" id="IPR001763">
    <property type="entry name" value="Rhodanese-like_dom"/>
</dbReference>
<protein>
    <submittedName>
        <fullName evidence="3">MBL fold hydrolase</fullName>
    </submittedName>
</protein>
<dbReference type="CDD" id="cd07724">
    <property type="entry name" value="POD-like_MBL-fold"/>
    <property type="match status" value="1"/>
</dbReference>
<dbReference type="Pfam" id="PF00581">
    <property type="entry name" value="Rhodanese"/>
    <property type="match status" value="2"/>
</dbReference>
<dbReference type="GO" id="GO:0006749">
    <property type="term" value="P:glutathione metabolic process"/>
    <property type="evidence" value="ECO:0007669"/>
    <property type="project" value="InterPro"/>
</dbReference>
<dbReference type="InterPro" id="IPR044528">
    <property type="entry name" value="POD-like_MBL-fold"/>
</dbReference>
<dbReference type="SMART" id="SM00849">
    <property type="entry name" value="Lactamase_B"/>
    <property type="match status" value="1"/>
</dbReference>
<dbReference type="Pfam" id="PF00753">
    <property type="entry name" value="Lactamase_B"/>
    <property type="match status" value="1"/>
</dbReference>
<name>A0A402A8G1_9CHLR</name>
<dbReference type="GO" id="GO:0050313">
    <property type="term" value="F:sulfur dioxygenase activity"/>
    <property type="evidence" value="ECO:0007669"/>
    <property type="project" value="InterPro"/>
</dbReference>
<feature type="domain" description="Rhodanese" evidence="2">
    <location>
        <begin position="277"/>
        <end position="306"/>
    </location>
</feature>
<sequence length="477" mass="52573">MLLRTFYDESLAQTSYLLGCQATGEALVIDPHRSIDQYIALARSKGLRITKVTETHIHADFVSGSRELASKTGAQLYLSDMGPVEWKYSYAAEAGAVLLRDKETFQVGNILVQALHTPGHTPEHLSFLITDNGAHEPIGIFTGDFIFVGDVGRPDLLERAAGIQGTMEQGARQLFRSLQMMYDFPEYLQIWPGHGAGSACGRALSAIPQTTLGYEQRFNWAFSINDEEAFVQAVLAGQPEPPFYFAEMKRMNKVGPPLLNTQPFPQLQTLEQVQVQLAAQVKVIDTRAANAYAAGHIPGTINIPLNGSFLTWAGWLLSYDRPFVLIADQQEAIEARRILSLIGLDTITGYLPVSIIQQWQEKGQAVKRLQALDVHSLHRRLEQEHLPVIDVRAASEYAAGHVHGAINIPLGELEQRLHEVPVQQAFVVHCQAGSRSAIAASILAAHGFSQHIDMTGGFAAWKMAGLPVEKKQLIETR</sequence>
<dbReference type="InterPro" id="IPR051682">
    <property type="entry name" value="Mito_Persulfide_Diox"/>
</dbReference>
<dbReference type="PANTHER" id="PTHR43084:SF1">
    <property type="entry name" value="PERSULFIDE DIOXYGENASE ETHE1, MITOCHONDRIAL"/>
    <property type="match status" value="1"/>
</dbReference>
<dbReference type="InterPro" id="IPR036873">
    <property type="entry name" value="Rhodanese-like_dom_sf"/>
</dbReference>
<keyword evidence="3" id="KW-0378">Hydrolase</keyword>
<evidence type="ECO:0000313" key="3">
    <source>
        <dbReference type="EMBL" id="GCE15251.1"/>
    </source>
</evidence>
<dbReference type="PROSITE" id="PS50206">
    <property type="entry name" value="RHODANESE_3"/>
    <property type="match status" value="2"/>
</dbReference>
<dbReference type="Gene3D" id="3.60.15.10">
    <property type="entry name" value="Ribonuclease Z/Hydroxyacylglutathione hydrolase-like"/>
    <property type="match status" value="1"/>
</dbReference>
<accession>A0A402A8G1</accession>
<feature type="domain" description="Rhodanese" evidence="2">
    <location>
        <begin position="382"/>
        <end position="470"/>
    </location>
</feature>
<reference evidence="4" key="1">
    <citation type="submission" date="2018-12" db="EMBL/GenBank/DDBJ databases">
        <title>Tengunoibacter tsumagoiensis gen. nov., sp. nov., Dictyobacter kobayashii sp. nov., D. alpinus sp. nov., and D. joshuensis sp. nov. and description of Dictyobacteraceae fam. nov. within the order Ktedonobacterales isolated from Tengu-no-mugimeshi.</title>
        <authorList>
            <person name="Wang C.M."/>
            <person name="Zheng Y."/>
            <person name="Sakai Y."/>
            <person name="Toyoda A."/>
            <person name="Minakuchi Y."/>
            <person name="Abe K."/>
            <person name="Yokota A."/>
            <person name="Yabe S."/>
        </authorList>
    </citation>
    <scope>NUCLEOTIDE SEQUENCE [LARGE SCALE GENOMIC DNA]</scope>
    <source>
        <strain evidence="4">Uno3</strain>
    </source>
</reference>
<organism evidence="3 4">
    <name type="scientific">Tengunoibacter tsumagoiensis</name>
    <dbReference type="NCBI Taxonomy" id="2014871"/>
    <lineage>
        <taxon>Bacteria</taxon>
        <taxon>Bacillati</taxon>
        <taxon>Chloroflexota</taxon>
        <taxon>Ktedonobacteria</taxon>
        <taxon>Ktedonobacterales</taxon>
        <taxon>Dictyobacteraceae</taxon>
        <taxon>Tengunoibacter</taxon>
    </lineage>
</organism>
<dbReference type="GO" id="GO:0070813">
    <property type="term" value="P:hydrogen sulfide metabolic process"/>
    <property type="evidence" value="ECO:0007669"/>
    <property type="project" value="TreeGrafter"/>
</dbReference>
<dbReference type="GO" id="GO:0046872">
    <property type="term" value="F:metal ion binding"/>
    <property type="evidence" value="ECO:0007669"/>
    <property type="project" value="UniProtKB-KW"/>
</dbReference>
<dbReference type="SUPFAM" id="SSF52821">
    <property type="entry name" value="Rhodanese/Cell cycle control phosphatase"/>
    <property type="match status" value="2"/>
</dbReference>
<dbReference type="PANTHER" id="PTHR43084">
    <property type="entry name" value="PERSULFIDE DIOXYGENASE ETHE1"/>
    <property type="match status" value="1"/>
</dbReference>
<dbReference type="InterPro" id="IPR036866">
    <property type="entry name" value="RibonucZ/Hydroxyglut_hydro"/>
</dbReference>
<dbReference type="Gene3D" id="3.40.250.10">
    <property type="entry name" value="Rhodanese-like domain"/>
    <property type="match status" value="2"/>
</dbReference>
<dbReference type="CDD" id="cd00158">
    <property type="entry name" value="RHOD"/>
    <property type="match status" value="2"/>
</dbReference>
<dbReference type="InterPro" id="IPR001279">
    <property type="entry name" value="Metallo-B-lactamas"/>
</dbReference>
<dbReference type="AlphaFoldDB" id="A0A402A8G1"/>
<comment type="caution">
    <text evidence="3">The sequence shown here is derived from an EMBL/GenBank/DDBJ whole genome shotgun (WGS) entry which is preliminary data.</text>
</comment>
<dbReference type="FunFam" id="3.40.250.10:FF:000049">
    <property type="entry name" value="Phage shock protein E"/>
    <property type="match status" value="1"/>
</dbReference>
<evidence type="ECO:0000313" key="4">
    <source>
        <dbReference type="Proteomes" id="UP000287352"/>
    </source>
</evidence>
<gene>
    <name evidence="3" type="ORF">KTT_51100</name>
</gene>
<proteinExistence type="predicted"/>
<evidence type="ECO:0000259" key="2">
    <source>
        <dbReference type="PROSITE" id="PS50206"/>
    </source>
</evidence>
<dbReference type="RefSeq" id="WP_126582737.1">
    <property type="nucleotide sequence ID" value="NZ_BIFR01000002.1"/>
</dbReference>
<dbReference type="Proteomes" id="UP000287352">
    <property type="component" value="Unassembled WGS sequence"/>
</dbReference>
<dbReference type="SMART" id="SM00450">
    <property type="entry name" value="RHOD"/>
    <property type="match status" value="2"/>
</dbReference>
<keyword evidence="1" id="KW-0479">Metal-binding</keyword>
<evidence type="ECO:0000256" key="1">
    <source>
        <dbReference type="ARBA" id="ARBA00022723"/>
    </source>
</evidence>
<dbReference type="FunFam" id="3.60.15.10:FF:000030">
    <property type="entry name" value="Metallo-beta-lactamase family protein"/>
    <property type="match status" value="1"/>
</dbReference>
<dbReference type="OrthoDB" id="9784009at2"/>
<dbReference type="GO" id="GO:0016787">
    <property type="term" value="F:hydrolase activity"/>
    <property type="evidence" value="ECO:0007669"/>
    <property type="project" value="UniProtKB-KW"/>
</dbReference>
<keyword evidence="4" id="KW-1185">Reference proteome</keyword>
<dbReference type="SUPFAM" id="SSF56281">
    <property type="entry name" value="Metallo-hydrolase/oxidoreductase"/>
    <property type="match status" value="1"/>
</dbReference>